<organism evidence="1 2">
    <name type="scientific">Candidatus Daviesbacteria bacterium GW2011_GWA2_38_24</name>
    <dbReference type="NCBI Taxonomy" id="1618422"/>
    <lineage>
        <taxon>Bacteria</taxon>
        <taxon>Candidatus Daviesiibacteriota</taxon>
    </lineage>
</organism>
<name>A0A0G0MPV5_9BACT</name>
<accession>A0A0G0MPV5</accession>
<comment type="caution">
    <text evidence="1">The sequence shown here is derived from an EMBL/GenBank/DDBJ whole genome shotgun (WGS) entry which is preliminary data.</text>
</comment>
<dbReference type="EMBL" id="LBUP01000002">
    <property type="protein sequence ID" value="KKQ66971.1"/>
    <property type="molecule type" value="Genomic_DNA"/>
</dbReference>
<evidence type="ECO:0000313" key="1">
    <source>
        <dbReference type="EMBL" id="KKQ66971.1"/>
    </source>
</evidence>
<sequence>MSNVLEAFKSARQRINPEGLLVSGACSYVSPAVMIPLEAGLTYAVHELAKDTDPNLLKIGVIGALAVANAVSVITESKALQRREYSASPVASALNILTERPLISSITGHLVNYAGLSVVNPINLAAIATENNKLLVESAASTSFALTLWFTSMNTLITRGKIQPVVDKMKTTRQLIMKMFNNRSIKPE</sequence>
<reference evidence="1 2" key="1">
    <citation type="journal article" date="2015" name="Nature">
        <title>rRNA introns, odd ribosomes, and small enigmatic genomes across a large radiation of phyla.</title>
        <authorList>
            <person name="Brown C.T."/>
            <person name="Hug L.A."/>
            <person name="Thomas B.C."/>
            <person name="Sharon I."/>
            <person name="Castelle C.J."/>
            <person name="Singh A."/>
            <person name="Wilkins M.J."/>
            <person name="Williams K.H."/>
            <person name="Banfield J.F."/>
        </authorList>
    </citation>
    <scope>NUCLEOTIDE SEQUENCE [LARGE SCALE GENOMIC DNA]</scope>
</reference>
<protein>
    <submittedName>
        <fullName evidence="1">Uncharacterized protein</fullName>
    </submittedName>
</protein>
<evidence type="ECO:0000313" key="2">
    <source>
        <dbReference type="Proteomes" id="UP000034235"/>
    </source>
</evidence>
<dbReference type="Proteomes" id="UP000034235">
    <property type="component" value="Unassembled WGS sequence"/>
</dbReference>
<dbReference type="AlphaFoldDB" id="A0A0G0MPV5"/>
<proteinExistence type="predicted"/>
<gene>
    <name evidence="1" type="ORF">US86_C0002G0088</name>
</gene>